<keyword evidence="2" id="KW-1185">Reference proteome</keyword>
<dbReference type="Proteomes" id="UP000180175">
    <property type="component" value="Chromosome"/>
</dbReference>
<reference evidence="1 2" key="2">
    <citation type="journal article" date="2019" name="Int. J. Syst. Evol. Microbiol.">
        <title>Anaerobacillus isosaccharinicus sp. nov., an alkaliphilic bacterium which degrades isosaccharinic acid.</title>
        <authorList>
            <person name="Bassil N.M."/>
            <person name="Lloyd J.R."/>
        </authorList>
    </citation>
    <scope>NUCLEOTIDE SEQUENCE [LARGE SCALE GENOMIC DNA]</scope>
    <source>
        <strain evidence="1 2">NB2006</strain>
    </source>
</reference>
<sequence>MGKKLLFFFTAIIALIIIGFLTFIFMMKYEPTPRKGEVEEMVNANDLVEFGYVEGSYLYTPRNYGYYNDNSNR</sequence>
<gene>
    <name evidence="1" type="ORF">AWH56_26730</name>
</gene>
<evidence type="ECO:0000313" key="1">
    <source>
        <dbReference type="EMBL" id="XRP48468.1"/>
    </source>
</evidence>
<dbReference type="EMBL" id="CP063356">
    <property type="protein sequence ID" value="XRP48468.1"/>
    <property type="molecule type" value="Genomic_DNA"/>
</dbReference>
<reference evidence="1 2" key="1">
    <citation type="journal article" date="2017" name="Genome Announc.">
        <title>Draft Genome Sequences of Four Alkaliphilic Bacteria Belonging to the Anaerobacillus Genus.</title>
        <authorList>
            <person name="Bassil N.M."/>
            <person name="Lloyd J.R."/>
        </authorList>
    </citation>
    <scope>NUCLEOTIDE SEQUENCE [LARGE SCALE GENOMIC DNA]</scope>
    <source>
        <strain evidence="1 2">NB2006</strain>
    </source>
</reference>
<name>A0AC62A4A8_9BACI</name>
<evidence type="ECO:0000313" key="2">
    <source>
        <dbReference type="Proteomes" id="UP000180175"/>
    </source>
</evidence>
<proteinExistence type="predicted"/>
<accession>A0AC62A4A8</accession>
<protein>
    <submittedName>
        <fullName evidence="1">Uncharacterized protein</fullName>
    </submittedName>
</protein>
<organism evidence="1 2">
    <name type="scientific">Anaerobacillus isosaccharinicus</name>
    <dbReference type="NCBI Taxonomy" id="1532552"/>
    <lineage>
        <taxon>Bacteria</taxon>
        <taxon>Bacillati</taxon>
        <taxon>Bacillota</taxon>
        <taxon>Bacilli</taxon>
        <taxon>Bacillales</taxon>
        <taxon>Bacillaceae</taxon>
        <taxon>Anaerobacillus</taxon>
    </lineage>
</organism>